<protein>
    <submittedName>
        <fullName evidence="1">Uncharacterized protein</fullName>
    </submittedName>
</protein>
<comment type="caution">
    <text evidence="1">The sequence shown here is derived from an EMBL/GenBank/DDBJ whole genome shotgun (WGS) entry which is preliminary data.</text>
</comment>
<name>A0A5B7GB49_PORTR</name>
<keyword evidence="2" id="KW-1185">Reference proteome</keyword>
<dbReference type="AlphaFoldDB" id="A0A5B7GB49"/>
<dbReference type="EMBL" id="VSRR010012442">
    <property type="protein sequence ID" value="MPC54555.1"/>
    <property type="molecule type" value="Genomic_DNA"/>
</dbReference>
<gene>
    <name evidence="1" type="ORF">E2C01_048476</name>
</gene>
<reference evidence="1 2" key="1">
    <citation type="submission" date="2019-05" db="EMBL/GenBank/DDBJ databases">
        <title>Another draft genome of Portunus trituberculatus and its Hox gene families provides insights of decapod evolution.</title>
        <authorList>
            <person name="Jeong J.-H."/>
            <person name="Song I."/>
            <person name="Kim S."/>
            <person name="Choi T."/>
            <person name="Kim D."/>
            <person name="Ryu S."/>
            <person name="Kim W."/>
        </authorList>
    </citation>
    <scope>NUCLEOTIDE SEQUENCE [LARGE SCALE GENOMIC DNA]</scope>
    <source>
        <tissue evidence="1">Muscle</tissue>
    </source>
</reference>
<organism evidence="1 2">
    <name type="scientific">Portunus trituberculatus</name>
    <name type="common">Swimming crab</name>
    <name type="synonym">Neptunus trituberculatus</name>
    <dbReference type="NCBI Taxonomy" id="210409"/>
    <lineage>
        <taxon>Eukaryota</taxon>
        <taxon>Metazoa</taxon>
        <taxon>Ecdysozoa</taxon>
        <taxon>Arthropoda</taxon>
        <taxon>Crustacea</taxon>
        <taxon>Multicrustacea</taxon>
        <taxon>Malacostraca</taxon>
        <taxon>Eumalacostraca</taxon>
        <taxon>Eucarida</taxon>
        <taxon>Decapoda</taxon>
        <taxon>Pleocyemata</taxon>
        <taxon>Brachyura</taxon>
        <taxon>Eubrachyura</taxon>
        <taxon>Portunoidea</taxon>
        <taxon>Portunidae</taxon>
        <taxon>Portuninae</taxon>
        <taxon>Portunus</taxon>
    </lineage>
</organism>
<sequence length="95" mass="10712">MEVEVLAYLHTPAWRARGLLTGIQWLDRNDLRVYSYLAAEKGQKRPSHRVHCCIRREHQHCVACLCCIKCRMQATPSCGKLLTSGTSAAQGMIGR</sequence>
<evidence type="ECO:0000313" key="2">
    <source>
        <dbReference type="Proteomes" id="UP000324222"/>
    </source>
</evidence>
<proteinExistence type="predicted"/>
<dbReference type="Proteomes" id="UP000324222">
    <property type="component" value="Unassembled WGS sequence"/>
</dbReference>
<accession>A0A5B7GB49</accession>
<evidence type="ECO:0000313" key="1">
    <source>
        <dbReference type="EMBL" id="MPC54555.1"/>
    </source>
</evidence>